<sequence>MAFPRMIKVQQRFDAPQVDDIPGTVKAQIEGLNLSGKVKQGDTVAVTVGSRGVSNIAVITKAIIEALKELGAAPFIVPAMGSHGGGTAEGQRQIIEGYGVTEEFVGCPIHATMEVVQV</sequence>
<reference evidence="1" key="1">
    <citation type="submission" date="2018-05" db="EMBL/GenBank/DDBJ databases">
        <authorList>
            <person name="Lanie J.A."/>
            <person name="Ng W.-L."/>
            <person name="Kazmierczak K.M."/>
            <person name="Andrzejewski T.M."/>
            <person name="Davidsen T.M."/>
            <person name="Wayne K.J."/>
            <person name="Tettelin H."/>
            <person name="Glass J.I."/>
            <person name="Rusch D."/>
            <person name="Podicherti R."/>
            <person name="Tsui H.-C.T."/>
            <person name="Winkler M.E."/>
        </authorList>
    </citation>
    <scope>NUCLEOTIDE SEQUENCE</scope>
</reference>
<gene>
    <name evidence="1" type="ORF">METZ01_LOCUS380579</name>
</gene>
<proteinExistence type="predicted"/>
<evidence type="ECO:0000313" key="1">
    <source>
        <dbReference type="EMBL" id="SVD27725.1"/>
    </source>
</evidence>
<accession>A0A382U1B8</accession>
<dbReference type="EMBL" id="UINC01140530">
    <property type="protein sequence ID" value="SVD27725.1"/>
    <property type="molecule type" value="Genomic_DNA"/>
</dbReference>
<name>A0A382U1B8_9ZZZZ</name>
<feature type="non-terminal residue" evidence="1">
    <location>
        <position position="118"/>
    </location>
</feature>
<protein>
    <recommendedName>
        <fullName evidence="2">LarA-like N-terminal domain-containing protein</fullName>
    </recommendedName>
</protein>
<dbReference type="Gene3D" id="3.40.50.11440">
    <property type="match status" value="1"/>
</dbReference>
<dbReference type="AlphaFoldDB" id="A0A382U1B8"/>
<organism evidence="1">
    <name type="scientific">marine metagenome</name>
    <dbReference type="NCBI Taxonomy" id="408172"/>
    <lineage>
        <taxon>unclassified sequences</taxon>
        <taxon>metagenomes</taxon>
        <taxon>ecological metagenomes</taxon>
    </lineage>
</organism>
<evidence type="ECO:0008006" key="2">
    <source>
        <dbReference type="Google" id="ProtNLM"/>
    </source>
</evidence>